<protein>
    <submittedName>
        <fullName evidence="1">FAD-dependent pyridine nucleotide-disulfide oxidoreductase</fullName>
    </submittedName>
</protein>
<accession>T1AMY8</accession>
<gene>
    <name evidence="1" type="ORF">B2A_04628</name>
</gene>
<dbReference type="AlphaFoldDB" id="T1AMY8"/>
<dbReference type="InterPro" id="IPR009051">
    <property type="entry name" value="Helical_ferredxn"/>
</dbReference>
<dbReference type="EMBL" id="AUZZ01003121">
    <property type="protein sequence ID" value="EQD57858.1"/>
    <property type="molecule type" value="Genomic_DNA"/>
</dbReference>
<proteinExistence type="predicted"/>
<dbReference type="Gene3D" id="1.10.1060.10">
    <property type="entry name" value="Alpha-helical ferredoxin"/>
    <property type="match status" value="1"/>
</dbReference>
<dbReference type="SUPFAM" id="SSF46548">
    <property type="entry name" value="alpha-helical ferredoxin"/>
    <property type="match status" value="1"/>
</dbReference>
<reference evidence="1" key="2">
    <citation type="journal article" date="2014" name="ISME J.">
        <title>Microbial stratification in low pH oxic and suboxic macroscopic growths along an acid mine drainage.</title>
        <authorList>
            <person name="Mendez-Garcia C."/>
            <person name="Mesa V."/>
            <person name="Sprenger R.R."/>
            <person name="Richter M."/>
            <person name="Diez M.S."/>
            <person name="Solano J."/>
            <person name="Bargiela R."/>
            <person name="Golyshina O.V."/>
            <person name="Manteca A."/>
            <person name="Ramos J.L."/>
            <person name="Gallego J.R."/>
            <person name="Llorente I."/>
            <person name="Martins Dos Santos V.A."/>
            <person name="Jensen O.N."/>
            <person name="Pelaez A.I."/>
            <person name="Sanchez J."/>
            <person name="Ferrer M."/>
        </authorList>
    </citation>
    <scope>NUCLEOTIDE SEQUENCE</scope>
</reference>
<feature type="non-terminal residue" evidence="1">
    <location>
        <position position="109"/>
    </location>
</feature>
<organism evidence="1">
    <name type="scientific">mine drainage metagenome</name>
    <dbReference type="NCBI Taxonomy" id="410659"/>
    <lineage>
        <taxon>unclassified sequences</taxon>
        <taxon>metagenomes</taxon>
        <taxon>ecological metagenomes</taxon>
    </lineage>
</organism>
<dbReference type="GO" id="GO:0051536">
    <property type="term" value="F:iron-sulfur cluster binding"/>
    <property type="evidence" value="ECO:0007669"/>
    <property type="project" value="InterPro"/>
</dbReference>
<name>T1AMY8_9ZZZZ</name>
<comment type="caution">
    <text evidence="1">The sequence shown here is derived from an EMBL/GenBank/DDBJ whole genome shotgun (WGS) entry which is preliminary data.</text>
</comment>
<reference evidence="1" key="1">
    <citation type="submission" date="2013-08" db="EMBL/GenBank/DDBJ databases">
        <authorList>
            <person name="Mendez C."/>
            <person name="Richter M."/>
            <person name="Ferrer M."/>
            <person name="Sanchez J."/>
        </authorList>
    </citation>
    <scope>NUCLEOTIDE SEQUENCE</scope>
</reference>
<sequence>MVDAEHTICAAYGGLETFGAGRCLNPSGLFYGILRRSGRGGLGLRARLALSLCIRRQPWNLVDATDTSHPDYYHRVVDCQWACPAHTDVPEYIRLIAQGLFTEAYLLNR</sequence>
<evidence type="ECO:0000313" key="1">
    <source>
        <dbReference type="EMBL" id="EQD57858.1"/>
    </source>
</evidence>